<dbReference type="EMBL" id="EQ973918">
    <property type="protein sequence ID" value="EEF38846.1"/>
    <property type="molecule type" value="Genomic_DNA"/>
</dbReference>
<proteinExistence type="predicted"/>
<evidence type="ECO:0000313" key="1">
    <source>
        <dbReference type="EMBL" id="EEF38846.1"/>
    </source>
</evidence>
<sequence>MLNNFVDLSNPSNQNPAGGGYQMATRFTKIKFARFDGMNLEGWLGELFSGTSPLLRIVIRWRNLAGIEYIEVIKGRFRKRVYDPMADMKGLVQAGSLQDYLEEFDMLPHKWTGS</sequence>
<keyword evidence="2" id="KW-1185">Reference proteome</keyword>
<evidence type="ECO:0000313" key="2">
    <source>
        <dbReference type="Proteomes" id="UP000008311"/>
    </source>
</evidence>
<dbReference type="AlphaFoldDB" id="B9SBY8"/>
<dbReference type="Proteomes" id="UP000008311">
    <property type="component" value="Unassembled WGS sequence"/>
</dbReference>
<accession>B9SBY8</accession>
<dbReference type="InParanoid" id="B9SBY8"/>
<evidence type="ECO:0008006" key="3">
    <source>
        <dbReference type="Google" id="ProtNLM"/>
    </source>
</evidence>
<reference evidence="2" key="1">
    <citation type="journal article" date="2010" name="Nat. Biotechnol.">
        <title>Draft genome sequence of the oilseed species Ricinus communis.</title>
        <authorList>
            <person name="Chan A.P."/>
            <person name="Crabtree J."/>
            <person name="Zhao Q."/>
            <person name="Lorenzi H."/>
            <person name="Orvis J."/>
            <person name="Puiu D."/>
            <person name="Melake-Berhan A."/>
            <person name="Jones K.M."/>
            <person name="Redman J."/>
            <person name="Chen G."/>
            <person name="Cahoon E.B."/>
            <person name="Gedil M."/>
            <person name="Stanke M."/>
            <person name="Haas B.J."/>
            <person name="Wortman J.R."/>
            <person name="Fraser-Liggett C.M."/>
            <person name="Ravel J."/>
            <person name="Rabinowicz P.D."/>
        </authorList>
    </citation>
    <scope>NUCLEOTIDE SEQUENCE [LARGE SCALE GENOMIC DNA]</scope>
    <source>
        <strain evidence="2">cv. Hale</strain>
    </source>
</reference>
<gene>
    <name evidence="1" type="ORF">RCOM_0700850</name>
</gene>
<protein>
    <recommendedName>
        <fullName evidence="3">Retrotransposon gag domain-containing protein</fullName>
    </recommendedName>
</protein>
<organism evidence="1 2">
    <name type="scientific">Ricinus communis</name>
    <name type="common">Castor bean</name>
    <dbReference type="NCBI Taxonomy" id="3988"/>
    <lineage>
        <taxon>Eukaryota</taxon>
        <taxon>Viridiplantae</taxon>
        <taxon>Streptophyta</taxon>
        <taxon>Embryophyta</taxon>
        <taxon>Tracheophyta</taxon>
        <taxon>Spermatophyta</taxon>
        <taxon>Magnoliopsida</taxon>
        <taxon>eudicotyledons</taxon>
        <taxon>Gunneridae</taxon>
        <taxon>Pentapetalae</taxon>
        <taxon>rosids</taxon>
        <taxon>fabids</taxon>
        <taxon>Malpighiales</taxon>
        <taxon>Euphorbiaceae</taxon>
        <taxon>Acalyphoideae</taxon>
        <taxon>Acalypheae</taxon>
        <taxon>Ricinus</taxon>
    </lineage>
</organism>
<name>B9SBY8_RICCO</name>